<proteinExistence type="predicted"/>
<dbReference type="SUPFAM" id="SSF50249">
    <property type="entry name" value="Nucleic acid-binding proteins"/>
    <property type="match status" value="1"/>
</dbReference>
<evidence type="ECO:0000313" key="2">
    <source>
        <dbReference type="EMBL" id="QHT98823.1"/>
    </source>
</evidence>
<dbReference type="InterPro" id="IPR012340">
    <property type="entry name" value="NA-bd_OB-fold"/>
</dbReference>
<evidence type="ECO:0000259" key="1">
    <source>
        <dbReference type="PROSITE" id="PS50832"/>
    </source>
</evidence>
<dbReference type="InterPro" id="IPR006196">
    <property type="entry name" value="RNA-binding_domain_S1_IF1"/>
</dbReference>
<dbReference type="Pfam" id="PF01176">
    <property type="entry name" value="eIF-1a"/>
    <property type="match status" value="1"/>
</dbReference>
<dbReference type="InterPro" id="IPR001253">
    <property type="entry name" value="TIF_eIF-1A"/>
</dbReference>
<protein>
    <recommendedName>
        <fullName evidence="1">S1-like domain-containing protein</fullName>
    </recommendedName>
</protein>
<sequence>MYQASIRNKKSKVDFNRDKDINYTLDNEFEEYAYVIKLLGNCRASVISNSGVTSIGIIRGTLRKFNKRVMIENGDIVVISKRDYQANKVDIVHKFNLDQSKYLVKNKELSNILITYYNNKKTDIEIEDIEDDIKYEFDELDVNDDKSTTNKPVKKNKVVNGYFEVDISSEESEESEENDKT</sequence>
<dbReference type="PANTHER" id="PTHR21668">
    <property type="entry name" value="EIF-1A"/>
    <property type="match status" value="1"/>
</dbReference>
<dbReference type="Gene3D" id="2.40.50.140">
    <property type="entry name" value="Nucleic acid-binding proteins"/>
    <property type="match status" value="1"/>
</dbReference>
<organism evidence="2">
    <name type="scientific">viral metagenome</name>
    <dbReference type="NCBI Taxonomy" id="1070528"/>
    <lineage>
        <taxon>unclassified sequences</taxon>
        <taxon>metagenomes</taxon>
        <taxon>organismal metagenomes</taxon>
    </lineage>
</organism>
<accession>A0A6C0J5B4</accession>
<feature type="domain" description="S1-like" evidence="1">
    <location>
        <begin position="19"/>
        <end position="96"/>
    </location>
</feature>
<dbReference type="EMBL" id="MN740297">
    <property type="protein sequence ID" value="QHT98823.1"/>
    <property type="molecule type" value="Genomic_DNA"/>
</dbReference>
<name>A0A6C0J5B4_9ZZZZ</name>
<dbReference type="PROSITE" id="PS50832">
    <property type="entry name" value="S1_IF1_TYPE"/>
    <property type="match status" value="1"/>
</dbReference>
<reference evidence="2" key="1">
    <citation type="journal article" date="2020" name="Nature">
        <title>Giant virus diversity and host interactions through global metagenomics.</title>
        <authorList>
            <person name="Schulz F."/>
            <person name="Roux S."/>
            <person name="Paez-Espino D."/>
            <person name="Jungbluth S."/>
            <person name="Walsh D.A."/>
            <person name="Denef V.J."/>
            <person name="McMahon K.D."/>
            <person name="Konstantinidis K.T."/>
            <person name="Eloe-Fadrosh E.A."/>
            <person name="Kyrpides N.C."/>
            <person name="Woyke T."/>
        </authorList>
    </citation>
    <scope>NUCLEOTIDE SEQUENCE</scope>
    <source>
        <strain evidence="2">GVMAG-M-3300025695-21</strain>
    </source>
</reference>
<dbReference type="GO" id="GO:0003723">
    <property type="term" value="F:RNA binding"/>
    <property type="evidence" value="ECO:0007669"/>
    <property type="project" value="InterPro"/>
</dbReference>
<dbReference type="SMART" id="SM00652">
    <property type="entry name" value="eIF1a"/>
    <property type="match status" value="1"/>
</dbReference>
<dbReference type="AlphaFoldDB" id="A0A6C0J5B4"/>
<dbReference type="GO" id="GO:0003743">
    <property type="term" value="F:translation initiation factor activity"/>
    <property type="evidence" value="ECO:0007669"/>
    <property type="project" value="InterPro"/>
</dbReference>